<evidence type="ECO:0000256" key="3">
    <source>
        <dbReference type="ARBA" id="ARBA00023274"/>
    </source>
</evidence>
<dbReference type="SUPFAM" id="SSF46946">
    <property type="entry name" value="S13-like H2TH domain"/>
    <property type="match status" value="1"/>
</dbReference>
<dbReference type="Pfam" id="PF00416">
    <property type="entry name" value="Ribosomal_S13"/>
    <property type="match status" value="1"/>
</dbReference>
<accession>A0ABT1L5P9</accession>
<dbReference type="InterPro" id="IPR018269">
    <property type="entry name" value="Ribosomal_uS13_CS"/>
</dbReference>
<dbReference type="PROSITE" id="PS50159">
    <property type="entry name" value="RIBOSOMAL_S13_2"/>
    <property type="match status" value="1"/>
</dbReference>
<keyword evidence="8" id="KW-1185">Reference proteome</keyword>
<evidence type="ECO:0000313" key="7">
    <source>
        <dbReference type="EMBL" id="MCP8352507.1"/>
    </source>
</evidence>
<dbReference type="InterPro" id="IPR027437">
    <property type="entry name" value="Rbsml_uS13_C"/>
</dbReference>
<dbReference type="Gene3D" id="4.10.910.10">
    <property type="entry name" value="30s ribosomal protein s13, domain 2"/>
    <property type="match status" value="1"/>
</dbReference>
<dbReference type="RefSeq" id="WP_258569612.1">
    <property type="nucleotide sequence ID" value="NZ_JAKUDN010000002.1"/>
</dbReference>
<evidence type="ECO:0000256" key="2">
    <source>
        <dbReference type="ARBA" id="ARBA00022980"/>
    </source>
</evidence>
<comment type="similarity">
    <text evidence="1 5">Belongs to the universal ribosomal protein uS13 family.</text>
</comment>
<dbReference type="PROSITE" id="PS00646">
    <property type="entry name" value="RIBOSOMAL_S13_1"/>
    <property type="match status" value="1"/>
</dbReference>
<dbReference type="InterPro" id="IPR001892">
    <property type="entry name" value="Ribosomal_uS13"/>
</dbReference>
<dbReference type="PANTHER" id="PTHR10871">
    <property type="entry name" value="30S RIBOSOMAL PROTEIN S13/40S RIBOSOMAL PROTEIN S18"/>
    <property type="match status" value="1"/>
</dbReference>
<evidence type="ECO:0000256" key="1">
    <source>
        <dbReference type="ARBA" id="ARBA00008080"/>
    </source>
</evidence>
<evidence type="ECO:0000256" key="6">
    <source>
        <dbReference type="SAM" id="MobiDB-lite"/>
    </source>
</evidence>
<dbReference type="EMBL" id="JAKUDN010000002">
    <property type="protein sequence ID" value="MCP8352507.1"/>
    <property type="molecule type" value="Genomic_DNA"/>
</dbReference>
<feature type="region of interest" description="Disordered" evidence="6">
    <location>
        <begin position="95"/>
        <end position="117"/>
    </location>
</feature>
<proteinExistence type="inferred from homology"/>
<reference evidence="7 8" key="1">
    <citation type="journal article" date="2022" name="Nat. Microbiol.">
        <title>The microbiome of a bacterivorous marine choanoflagellate contains a resource-demanding obligate bacterial associate.</title>
        <authorList>
            <person name="Needham D.M."/>
            <person name="Poirier C."/>
            <person name="Bachy C."/>
            <person name="George E.E."/>
            <person name="Wilken S."/>
            <person name="Yung C.C.M."/>
            <person name="Limardo A.J."/>
            <person name="Morando M."/>
            <person name="Sudek L."/>
            <person name="Malmstrom R.R."/>
            <person name="Keeling P.J."/>
            <person name="Santoro A.E."/>
            <person name="Worden A.Z."/>
        </authorList>
    </citation>
    <scope>NUCLEOTIDE SEQUENCE [LARGE SCALE GENOMIC DNA]</scope>
    <source>
        <strain evidence="7 8">Comchoano-2</strain>
    </source>
</reference>
<name>A0ABT1L5P9_9GAMM</name>
<sequence>MTIIAGSRLAENQHIWVGLTRIYGVGKTRAYEICELSNIAPDRMVKSLSDKDVEEIRHQLTGTGWDIGTALRRAVNKFISVKKMIRSYQGRRHAVKLPVRGQRTKTNAKSARRRRDS</sequence>
<dbReference type="Gene3D" id="1.10.8.50">
    <property type="match status" value="1"/>
</dbReference>
<organism evidence="7 8">
    <name type="scientific">Candidatus Synchoanobacter obligatus</name>
    <dbReference type="NCBI Taxonomy" id="2919597"/>
    <lineage>
        <taxon>Bacteria</taxon>
        <taxon>Pseudomonadati</taxon>
        <taxon>Pseudomonadota</taxon>
        <taxon>Gammaproteobacteria</taxon>
        <taxon>Candidatus Comchoanobacterales</taxon>
        <taxon>Candidatus Comchoanobacteraceae</taxon>
        <taxon>Candidatus Synchoanobacter</taxon>
    </lineage>
</organism>
<dbReference type="Proteomes" id="UP001320768">
    <property type="component" value="Unassembled WGS sequence"/>
</dbReference>
<dbReference type="PANTHER" id="PTHR10871:SF1">
    <property type="entry name" value="SMALL RIBOSOMAL SUBUNIT PROTEIN US13M"/>
    <property type="match status" value="1"/>
</dbReference>
<evidence type="ECO:0000256" key="5">
    <source>
        <dbReference type="RuleBase" id="RU003830"/>
    </source>
</evidence>
<comment type="caution">
    <text evidence="7">The sequence shown here is derived from an EMBL/GenBank/DDBJ whole genome shotgun (WGS) entry which is preliminary data.</text>
</comment>
<gene>
    <name evidence="7" type="ORF">MKS91_04315</name>
</gene>
<protein>
    <recommendedName>
        <fullName evidence="4">30S ribosomal protein S13</fullName>
    </recommendedName>
</protein>
<evidence type="ECO:0000313" key="8">
    <source>
        <dbReference type="Proteomes" id="UP001320768"/>
    </source>
</evidence>
<keyword evidence="3 5" id="KW-0687">Ribonucleoprotein</keyword>
<keyword evidence="2 5" id="KW-0689">Ribosomal protein</keyword>
<dbReference type="InterPro" id="IPR010979">
    <property type="entry name" value="Ribosomal_uS13-like_H2TH"/>
</dbReference>
<dbReference type="GO" id="GO:0005840">
    <property type="term" value="C:ribosome"/>
    <property type="evidence" value="ECO:0007669"/>
    <property type="project" value="UniProtKB-KW"/>
</dbReference>
<evidence type="ECO:0000256" key="4">
    <source>
        <dbReference type="ARBA" id="ARBA00035315"/>
    </source>
</evidence>
<dbReference type="PIRSF" id="PIRSF002134">
    <property type="entry name" value="Ribosomal_S13"/>
    <property type="match status" value="1"/>
</dbReference>